<dbReference type="Proteomes" id="UP000053573">
    <property type="component" value="Unassembled WGS sequence"/>
</dbReference>
<accession>A0A0H1BVB4</accession>
<proteinExistence type="predicted"/>
<dbReference type="AlphaFoldDB" id="A0A0H1BVB4"/>
<organism evidence="1 2">
    <name type="scientific">Blastomyces silverae</name>
    <dbReference type="NCBI Taxonomy" id="2060906"/>
    <lineage>
        <taxon>Eukaryota</taxon>
        <taxon>Fungi</taxon>
        <taxon>Dikarya</taxon>
        <taxon>Ascomycota</taxon>
        <taxon>Pezizomycotina</taxon>
        <taxon>Eurotiomycetes</taxon>
        <taxon>Eurotiomycetidae</taxon>
        <taxon>Onygenales</taxon>
        <taxon>Ajellomycetaceae</taxon>
        <taxon>Blastomyces</taxon>
    </lineage>
</organism>
<gene>
    <name evidence="1" type="ORF">EMPG_12032</name>
</gene>
<reference evidence="2" key="1">
    <citation type="journal article" date="2015" name="PLoS Genet.">
        <title>The dynamic genome and transcriptome of the human fungal pathogen Blastomyces and close relative Emmonsia.</title>
        <authorList>
            <person name="Munoz J.F."/>
            <person name="Gauthier G.M."/>
            <person name="Desjardins C.A."/>
            <person name="Gallo J.E."/>
            <person name="Holder J."/>
            <person name="Sullivan T.D."/>
            <person name="Marty A.J."/>
            <person name="Carmen J.C."/>
            <person name="Chen Z."/>
            <person name="Ding L."/>
            <person name="Gujja S."/>
            <person name="Magrini V."/>
            <person name="Misas E."/>
            <person name="Mitreva M."/>
            <person name="Priest M."/>
            <person name="Saif S."/>
            <person name="Whiston E.A."/>
            <person name="Young S."/>
            <person name="Zeng Q."/>
            <person name="Goldman W.E."/>
            <person name="Mardis E.R."/>
            <person name="Taylor J.W."/>
            <person name="McEwen J.G."/>
            <person name="Clay O.K."/>
            <person name="Klein B.S."/>
            <person name="Cuomo C.A."/>
        </authorList>
    </citation>
    <scope>NUCLEOTIDE SEQUENCE [LARGE SCALE GENOMIC DNA]</scope>
    <source>
        <strain evidence="2">UAMH 139</strain>
    </source>
</reference>
<evidence type="ECO:0000313" key="2">
    <source>
        <dbReference type="Proteomes" id="UP000053573"/>
    </source>
</evidence>
<protein>
    <submittedName>
        <fullName evidence="1">Uncharacterized protein</fullName>
    </submittedName>
</protein>
<comment type="caution">
    <text evidence="1">The sequence shown here is derived from an EMBL/GenBank/DDBJ whole genome shotgun (WGS) entry which is preliminary data.</text>
</comment>
<evidence type="ECO:0000313" key="1">
    <source>
        <dbReference type="EMBL" id="KLJ13006.1"/>
    </source>
</evidence>
<keyword evidence="2" id="KW-1185">Reference proteome</keyword>
<dbReference type="EMBL" id="LDEV01000561">
    <property type="protein sequence ID" value="KLJ13006.1"/>
    <property type="molecule type" value="Genomic_DNA"/>
</dbReference>
<sequence length="136" mass="15149">MPPSMIPPPEIIKYQPSWLNGIGCFWNVPFLFQLDFGPGVSVAVGAFIHLPLTESRNFRKAFSLVVLMHSISDFLREARNVLTTASGRNRLITSALYMGALMLYPATLARLVCFAVEWARQTYPATKRAATFTPLA</sequence>
<name>A0A0H1BVB4_9EURO</name>